<feature type="non-terminal residue" evidence="9">
    <location>
        <position position="1"/>
    </location>
</feature>
<dbReference type="GO" id="GO:0006412">
    <property type="term" value="P:translation"/>
    <property type="evidence" value="ECO:0007669"/>
    <property type="project" value="InterPro"/>
</dbReference>
<dbReference type="GO" id="GO:1990904">
    <property type="term" value="C:ribonucleoprotein complex"/>
    <property type="evidence" value="ECO:0007669"/>
    <property type="project" value="UniProtKB-KW"/>
</dbReference>
<dbReference type="InterPro" id="IPR002110">
    <property type="entry name" value="Ankyrin_rpt"/>
</dbReference>
<evidence type="ECO:0000256" key="1">
    <source>
        <dbReference type="ARBA" id="ARBA00004229"/>
    </source>
</evidence>
<feature type="region of interest" description="Disordered" evidence="8">
    <location>
        <begin position="621"/>
        <end position="656"/>
    </location>
</feature>
<keyword evidence="10" id="KW-1185">Reference proteome</keyword>
<dbReference type="EMBL" id="CAJNIZ010005767">
    <property type="protein sequence ID" value="CAE7244326.1"/>
    <property type="molecule type" value="Genomic_DNA"/>
</dbReference>
<comment type="caution">
    <text evidence="9">The sequence shown here is derived from an EMBL/GenBank/DDBJ whole genome shotgun (WGS) entry which is preliminary data.</text>
</comment>
<dbReference type="HAMAP" id="MF_01310">
    <property type="entry name" value="Ribosomal_uS11"/>
    <property type="match status" value="1"/>
</dbReference>
<accession>A0A812LFX4</accession>
<dbReference type="InterPro" id="IPR036967">
    <property type="entry name" value="Ribosomal_uS11_sf"/>
</dbReference>
<dbReference type="InterPro" id="IPR001971">
    <property type="entry name" value="Ribosomal_uS11"/>
</dbReference>
<evidence type="ECO:0000256" key="3">
    <source>
        <dbReference type="ARBA" id="ARBA00022737"/>
    </source>
</evidence>
<feature type="repeat" description="ANK" evidence="7">
    <location>
        <begin position="389"/>
        <end position="421"/>
    </location>
</feature>
<evidence type="ECO:0000256" key="6">
    <source>
        <dbReference type="ARBA" id="ARBA00023274"/>
    </source>
</evidence>
<dbReference type="PROSITE" id="PS50088">
    <property type="entry name" value="ANK_REPEAT"/>
    <property type="match status" value="4"/>
</dbReference>
<dbReference type="GO" id="GO:0005840">
    <property type="term" value="C:ribosome"/>
    <property type="evidence" value="ECO:0007669"/>
    <property type="project" value="UniProtKB-KW"/>
</dbReference>
<dbReference type="SUPFAM" id="SSF53137">
    <property type="entry name" value="Translational machinery components"/>
    <property type="match status" value="1"/>
</dbReference>
<evidence type="ECO:0000256" key="4">
    <source>
        <dbReference type="ARBA" id="ARBA00022980"/>
    </source>
</evidence>
<dbReference type="SMART" id="SM00248">
    <property type="entry name" value="ANK"/>
    <property type="match status" value="9"/>
</dbReference>
<keyword evidence="6" id="KW-0687">Ribonucleoprotein</keyword>
<name>A0A812LFX4_SYMPI</name>
<dbReference type="GO" id="GO:0003735">
    <property type="term" value="F:structural constituent of ribosome"/>
    <property type="evidence" value="ECO:0007669"/>
    <property type="project" value="InterPro"/>
</dbReference>
<dbReference type="Pfam" id="PF00023">
    <property type="entry name" value="Ank"/>
    <property type="match status" value="1"/>
</dbReference>
<keyword evidence="3" id="KW-0677">Repeat</keyword>
<protein>
    <submittedName>
        <fullName evidence="9">Rps-14 protein</fullName>
    </submittedName>
</protein>
<feature type="repeat" description="ANK" evidence="7">
    <location>
        <begin position="289"/>
        <end position="321"/>
    </location>
</feature>
<keyword evidence="4" id="KW-0689">Ribosomal protein</keyword>
<keyword evidence="5 7" id="KW-0040">ANK repeat</keyword>
<evidence type="ECO:0000256" key="2">
    <source>
        <dbReference type="ARBA" id="ARBA00006194"/>
    </source>
</evidence>
<evidence type="ECO:0000256" key="7">
    <source>
        <dbReference type="PROSITE-ProRule" id="PRU00023"/>
    </source>
</evidence>
<dbReference type="InterPro" id="IPR036770">
    <property type="entry name" value="Ankyrin_rpt-contain_sf"/>
</dbReference>
<dbReference type="AlphaFoldDB" id="A0A812LFX4"/>
<gene>
    <name evidence="9" type="primary">rps-14</name>
    <name evidence="9" type="ORF">SPIL2461_LOCUS4396</name>
</gene>
<evidence type="ECO:0000256" key="5">
    <source>
        <dbReference type="ARBA" id="ARBA00023043"/>
    </source>
</evidence>
<reference evidence="9" key="1">
    <citation type="submission" date="2021-02" db="EMBL/GenBank/DDBJ databases">
        <authorList>
            <person name="Dougan E. K."/>
            <person name="Rhodes N."/>
            <person name="Thang M."/>
            <person name="Chan C."/>
        </authorList>
    </citation>
    <scope>NUCLEOTIDE SEQUENCE</scope>
</reference>
<evidence type="ECO:0000256" key="8">
    <source>
        <dbReference type="SAM" id="MobiDB-lite"/>
    </source>
</evidence>
<dbReference type="PANTHER" id="PTHR24198:SF165">
    <property type="entry name" value="ANKYRIN REPEAT-CONTAINING PROTEIN-RELATED"/>
    <property type="match status" value="1"/>
</dbReference>
<dbReference type="Pfam" id="PF12796">
    <property type="entry name" value="Ank_2"/>
    <property type="match status" value="2"/>
</dbReference>
<sequence length="802" mass="84782">MPPKAKQQVEAVSLGPQVREGEIVFGVAHIYASFNDTFVHVTDLSGRETIMRVTGGMKVKADRDESSPYAAMLAAQDVAARCKELGIGALHIKLRATGGTKTRTPGPGAQSALRALARSGMKIGRIEVGTTDCGEALESVAKPAAGCNADSNRLHPPQVRTPRTTSVSLKGLQPFHLWRVCYGAVSQQVALASDASVNLCSEAFESEQNEPKQLTPEELPAACRSGDEEAVKAFLQKVGPRGLSDGSEEALFDVYGESVLHHAIHGSHIEVAHLLLDVGLVQVDIPNARNETALAVACRKGDSSMASFLLKADANPNCADCNGLTPFLAAVLGGASSDFLEMLAAAKADISVLDGRGVGALHCAALSGNLQLMQWLTSHRVELDLQTEHGTSALMLASKRGLADGVALLLAAGANPNLSDKAGCSALMQAVARPEVARLLLEGGASVDLVDSAGRNALFHAVISGRINIMDEDGRSPLYQACLMGATPLAELLLAADADPNLAGRASPVRPAAEEENEDNAARVLLEESRTCLQVCAMLAHNELMLCLLEHSADINAAPGSLGWSALHLCSAVSNQEGTSILLSRGANAALEDVEGNTAKRLAERAGNDALVELLGERHNHSQGVLPSPARRKQMKGQLPPLANSAAETEAPEDQEPLEAFREEWEPREATDSLLDRVFGPMVHDAMLCEQWRDRLEAHIYVCQNFAQVNAAAPDLVRAVSQATGMAARDKMPKVFHAALGSLEELLSDARIDDVSPDLMKLRDSDGLITVLLDKTDVGGGSSKATSQLLLPSVPACFMAVQ</sequence>
<dbReference type="PROSITE" id="PS50297">
    <property type="entry name" value="ANK_REP_REGION"/>
    <property type="match status" value="2"/>
</dbReference>
<dbReference type="FunFam" id="3.30.420.80:FF:000002">
    <property type="entry name" value="40S ribosomal protein S14"/>
    <property type="match status" value="1"/>
</dbReference>
<evidence type="ECO:0000313" key="10">
    <source>
        <dbReference type="Proteomes" id="UP000649617"/>
    </source>
</evidence>
<dbReference type="Pfam" id="PF00411">
    <property type="entry name" value="Ribosomal_S11"/>
    <property type="match status" value="1"/>
</dbReference>
<dbReference type="PANTHER" id="PTHR24198">
    <property type="entry name" value="ANKYRIN REPEAT AND PROTEIN KINASE DOMAIN-CONTAINING PROTEIN"/>
    <property type="match status" value="1"/>
</dbReference>
<dbReference type="OrthoDB" id="445185at2759"/>
<dbReference type="GO" id="GO:0009507">
    <property type="term" value="C:chloroplast"/>
    <property type="evidence" value="ECO:0007669"/>
    <property type="project" value="UniProtKB-SubCell"/>
</dbReference>
<dbReference type="Gene3D" id="3.30.420.80">
    <property type="entry name" value="Ribosomal protein S11"/>
    <property type="match status" value="1"/>
</dbReference>
<dbReference type="Proteomes" id="UP000649617">
    <property type="component" value="Unassembled WGS sequence"/>
</dbReference>
<comment type="subcellular location">
    <subcellularLocation>
        <location evidence="1">Plastid</location>
        <location evidence="1">Chloroplast</location>
    </subcellularLocation>
</comment>
<proteinExistence type="inferred from homology"/>
<comment type="similarity">
    <text evidence="2">Belongs to the universal ribosomal protein uS11 family.</text>
</comment>
<evidence type="ECO:0000313" key="9">
    <source>
        <dbReference type="EMBL" id="CAE7244326.1"/>
    </source>
</evidence>
<organism evidence="9 10">
    <name type="scientific">Symbiodinium pilosum</name>
    <name type="common">Dinoflagellate</name>
    <dbReference type="NCBI Taxonomy" id="2952"/>
    <lineage>
        <taxon>Eukaryota</taxon>
        <taxon>Sar</taxon>
        <taxon>Alveolata</taxon>
        <taxon>Dinophyceae</taxon>
        <taxon>Suessiales</taxon>
        <taxon>Symbiodiniaceae</taxon>
        <taxon>Symbiodinium</taxon>
    </lineage>
</organism>
<dbReference type="Gene3D" id="1.25.40.20">
    <property type="entry name" value="Ankyrin repeat-containing domain"/>
    <property type="match status" value="3"/>
</dbReference>
<feature type="repeat" description="ANK" evidence="7">
    <location>
        <begin position="562"/>
        <end position="594"/>
    </location>
</feature>
<feature type="repeat" description="ANK" evidence="7">
    <location>
        <begin position="473"/>
        <end position="505"/>
    </location>
</feature>
<dbReference type="SUPFAM" id="SSF48403">
    <property type="entry name" value="Ankyrin repeat"/>
    <property type="match status" value="1"/>
</dbReference>